<evidence type="ECO:0000256" key="3">
    <source>
        <dbReference type="ARBA" id="ARBA00022737"/>
    </source>
</evidence>
<dbReference type="Pfam" id="PF12894">
    <property type="entry name" value="ANAPC4_WD40"/>
    <property type="match status" value="1"/>
</dbReference>
<dbReference type="InterPro" id="IPR024977">
    <property type="entry name" value="Apc4-like_WD40_dom"/>
</dbReference>
<keyword evidence="2 6" id="KW-0812">Transmembrane</keyword>
<dbReference type="Pfam" id="PF00400">
    <property type="entry name" value="WD40"/>
    <property type="match status" value="1"/>
</dbReference>
<feature type="transmembrane region" description="Helical" evidence="6">
    <location>
        <begin position="1163"/>
        <end position="1185"/>
    </location>
</feature>
<evidence type="ECO:0000256" key="1">
    <source>
        <dbReference type="ARBA" id="ARBA00004141"/>
    </source>
</evidence>
<feature type="transmembrane region" description="Helical" evidence="6">
    <location>
        <begin position="1048"/>
        <end position="1066"/>
    </location>
</feature>
<keyword evidence="3" id="KW-0677">Repeat</keyword>
<dbReference type="PANTHER" id="PTHR10582">
    <property type="entry name" value="TRANSIENT RECEPTOR POTENTIAL ION CHANNEL PROTEIN"/>
    <property type="match status" value="1"/>
</dbReference>
<accession>A0A8J5XLR7</accession>
<reference evidence="9" key="1">
    <citation type="submission" date="2021-05" db="EMBL/GenBank/DDBJ databases">
        <title>The genome of the haptophyte Pavlova lutheri (Diacronema luteri, Pavlovales) - a model for lipid biosynthesis in eukaryotic algae.</title>
        <authorList>
            <person name="Hulatt C.J."/>
            <person name="Posewitz M.C."/>
        </authorList>
    </citation>
    <scope>NUCLEOTIDE SEQUENCE</scope>
    <source>
        <strain evidence="9">NIVA-4/92</strain>
    </source>
</reference>
<protein>
    <recommendedName>
        <fullName evidence="11">Ion transport domain-containing protein</fullName>
    </recommendedName>
</protein>
<feature type="transmembrane region" description="Helical" evidence="6">
    <location>
        <begin position="1237"/>
        <end position="1258"/>
    </location>
</feature>
<dbReference type="Pfam" id="PF00520">
    <property type="entry name" value="Ion_trans"/>
    <property type="match status" value="1"/>
</dbReference>
<comment type="caution">
    <text evidence="9">The sequence shown here is derived from an EMBL/GenBank/DDBJ whole genome shotgun (WGS) entry which is preliminary data.</text>
</comment>
<evidence type="ECO:0000256" key="2">
    <source>
        <dbReference type="ARBA" id="ARBA00022692"/>
    </source>
</evidence>
<sequence>MSLRMRLPSPRRTNTQRMDANDALLKARINKPEVPEPVGVVVTRPHRVERDGRSLISSTDPGVGALKSIALGEKATHLVVGSTKGSIAVITVSTLYSGQPQIIKAKVPGATNPIYVASSAGAETIIAFESSDRTLRGGKNKAHVFSRSLSLKFEIERSNHVHACAVTPDGNKVAVADANKKVAVYSVTLTSKSQIIEYDVTPYVFEFGISLSFAHSGRWLAMGGDMRKACVWDQHRRDQNPLRVFGRGGHINALDFSPSDKWLAIGSGGDNLLTLVDTATWDIMHEELQPSDVHDVSFSYDELAISLSSMQGAMQVMNRASLETTHEIPGKGRLLGRWTPDGTLVVMTSDKIDTHDYKTRRDMLLPETDAPNRLLKAPLALSVHGKTCAYAARDKVVTMAIGFQKEPSINKVDAGKNVVGLAFAPDNTKLAVLTDSELRVFKNDQNNKWPKLSSRALGGVSSELRWSKSAKLVAVYGRPSIYIVRANDCVVVAEKQHDNEIVVDLARISPEFAGHAFGSTDKLKAAVTPILVALGAKRVQEAMLSPDGNLIAAGGNGVLSLVDRKTMESTLELATKGWVMGLAWAPDSKTLAIGAHDKTVQVVHVASGIVIAHLGERQYWPTALAFSADCGVVIDSGSFSNKPKICVSSCDGSTVPLIEPLDAGALLRMQAPTGLAKRSAFTEERVAIVAEMVELFPRMALNPLDPADKELQPLGQGAARLTEVLATRTERPMLEALFDKVPALALLPSKNISTPTFDLALKLRDVRTLRVLFLAGARAPVPLRGQIARTLIPAMVEMRMSSAVTAFLEQCELEDSGADITSGCNIDGSPLVEDDVLELHPTWGGAGTAIWLDYHTDVTKAKKLMSSRHGEVVNDDGTTTAAPPGWFGRLSASITARFADATKYAELEAESRYKRFHSWLGTMIESIEREDVRKWLKDVVFDYLPDPDASRAHLKGARAGVEVNALRVPIPFLSSKDALEALGQIPYHGTFDNACMRATINCLWNNHFFASHLVKTLLHAVHAAAFTVYCVQISAGRRVQLDSGSEGTVGRYAAFMLIFMSAYITFFEVRQLLGQQLYHGPIKGALLYWLSLWNVADVLLAVSVVAAVMLDLLGGSISEGHFHVKGLLAGAAILMLVRSAQMLRGFALTGWLVMVLLQNLQDMIGFIFLVLLTILFFAIAFMMLFRQDRVGDPDYDFASHATLTNSLMNTFTMGVFGDFELGTFEEGMMSSVMAKSLFVVFMVIVGVVSLNALIAFLGDSYAKVQERQVEATLSLKASLIVEYYNAMGPFAARRERQVAWTHVLRIIKDEDGMKRQWQGQVTQIKREVTEASKGLQDSITKQMSALNRDMEHLKMVLHAIAKNDKIVLTEDSEAPADGARSIETDDV</sequence>
<evidence type="ECO:0008006" key="11">
    <source>
        <dbReference type="Google" id="ProtNLM"/>
    </source>
</evidence>
<dbReference type="SMART" id="SM00320">
    <property type="entry name" value="WD40"/>
    <property type="match status" value="7"/>
</dbReference>
<evidence type="ECO:0000313" key="10">
    <source>
        <dbReference type="Proteomes" id="UP000751190"/>
    </source>
</evidence>
<evidence type="ECO:0000256" key="6">
    <source>
        <dbReference type="SAM" id="Phobius"/>
    </source>
</evidence>
<proteinExistence type="predicted"/>
<dbReference type="OrthoDB" id="47802at2759"/>
<name>A0A8J5XLR7_DIALT</name>
<gene>
    <name evidence="9" type="ORF">KFE25_000504</name>
</gene>
<evidence type="ECO:0000313" key="9">
    <source>
        <dbReference type="EMBL" id="KAG8467188.1"/>
    </source>
</evidence>
<dbReference type="PANTHER" id="PTHR10582:SF2">
    <property type="entry name" value="INACTIVE"/>
    <property type="match status" value="1"/>
</dbReference>
<evidence type="ECO:0000256" key="5">
    <source>
        <dbReference type="ARBA" id="ARBA00023136"/>
    </source>
</evidence>
<feature type="transmembrane region" description="Helical" evidence="6">
    <location>
        <begin position="1086"/>
        <end position="1110"/>
    </location>
</feature>
<keyword evidence="10" id="KW-1185">Reference proteome</keyword>
<dbReference type="GO" id="GO:0005216">
    <property type="term" value="F:monoatomic ion channel activity"/>
    <property type="evidence" value="ECO:0007669"/>
    <property type="project" value="InterPro"/>
</dbReference>
<dbReference type="Gene3D" id="2.130.10.10">
    <property type="entry name" value="YVTN repeat-like/Quinoprotein amine dehydrogenase"/>
    <property type="match status" value="3"/>
</dbReference>
<dbReference type="InterPro" id="IPR024862">
    <property type="entry name" value="TRPV"/>
</dbReference>
<dbReference type="GO" id="GO:0098703">
    <property type="term" value="P:calcium ion import across plasma membrane"/>
    <property type="evidence" value="ECO:0007669"/>
    <property type="project" value="TreeGrafter"/>
</dbReference>
<evidence type="ECO:0000256" key="4">
    <source>
        <dbReference type="ARBA" id="ARBA00022989"/>
    </source>
</evidence>
<dbReference type="EMBL" id="JAGTXO010000006">
    <property type="protein sequence ID" value="KAG8467188.1"/>
    <property type="molecule type" value="Genomic_DNA"/>
</dbReference>
<dbReference type="InterPro" id="IPR001680">
    <property type="entry name" value="WD40_rpt"/>
</dbReference>
<dbReference type="Proteomes" id="UP000751190">
    <property type="component" value="Unassembled WGS sequence"/>
</dbReference>
<dbReference type="GO" id="GO:0005886">
    <property type="term" value="C:plasma membrane"/>
    <property type="evidence" value="ECO:0007669"/>
    <property type="project" value="TreeGrafter"/>
</dbReference>
<keyword evidence="4 6" id="KW-1133">Transmembrane helix</keyword>
<organism evidence="9 10">
    <name type="scientific">Diacronema lutheri</name>
    <name type="common">Unicellular marine alga</name>
    <name type="synonym">Monochrysis lutheri</name>
    <dbReference type="NCBI Taxonomy" id="2081491"/>
    <lineage>
        <taxon>Eukaryota</taxon>
        <taxon>Haptista</taxon>
        <taxon>Haptophyta</taxon>
        <taxon>Pavlovophyceae</taxon>
        <taxon>Pavlovales</taxon>
        <taxon>Pavlovaceae</taxon>
        <taxon>Diacronema</taxon>
    </lineage>
</organism>
<evidence type="ECO:0000259" key="7">
    <source>
        <dbReference type="Pfam" id="PF00520"/>
    </source>
</evidence>
<dbReference type="SUPFAM" id="SSF50978">
    <property type="entry name" value="WD40 repeat-like"/>
    <property type="match status" value="1"/>
</dbReference>
<dbReference type="SUPFAM" id="SSF81324">
    <property type="entry name" value="Voltage-gated potassium channels"/>
    <property type="match status" value="1"/>
</dbReference>
<feature type="domain" description="Ion transport" evidence="7">
    <location>
        <begin position="1061"/>
        <end position="1268"/>
    </location>
</feature>
<evidence type="ECO:0000259" key="8">
    <source>
        <dbReference type="Pfam" id="PF12894"/>
    </source>
</evidence>
<dbReference type="InterPro" id="IPR036322">
    <property type="entry name" value="WD40_repeat_dom_sf"/>
</dbReference>
<dbReference type="InterPro" id="IPR011044">
    <property type="entry name" value="Quino_amine_DH_bsu"/>
</dbReference>
<comment type="subcellular location">
    <subcellularLocation>
        <location evidence="1">Membrane</location>
        <topology evidence="1">Multi-pass membrane protein</topology>
    </subcellularLocation>
</comment>
<feature type="domain" description="Anaphase-promoting complex subunit 4-like WD40" evidence="8">
    <location>
        <begin position="545"/>
        <end position="625"/>
    </location>
</feature>
<dbReference type="Gene3D" id="1.10.287.70">
    <property type="match status" value="1"/>
</dbReference>
<dbReference type="InterPro" id="IPR005821">
    <property type="entry name" value="Ion_trans_dom"/>
</dbReference>
<dbReference type="SUPFAM" id="SSF50969">
    <property type="entry name" value="YVTN repeat-like/Quinoprotein amine dehydrogenase"/>
    <property type="match status" value="1"/>
</dbReference>
<dbReference type="InterPro" id="IPR015943">
    <property type="entry name" value="WD40/YVTN_repeat-like_dom_sf"/>
</dbReference>
<keyword evidence="5 6" id="KW-0472">Membrane</keyword>